<dbReference type="PRINTS" id="PR00127">
    <property type="entry name" value="CLPPROTEASEP"/>
</dbReference>
<dbReference type="GO" id="GO:0051117">
    <property type="term" value="F:ATPase binding"/>
    <property type="evidence" value="ECO:0007669"/>
    <property type="project" value="TreeGrafter"/>
</dbReference>
<dbReference type="Proteomes" id="UP001489004">
    <property type="component" value="Unassembled WGS sequence"/>
</dbReference>
<name>A0AAW1Q039_9CHLO</name>
<dbReference type="CDD" id="cd07017">
    <property type="entry name" value="S14_ClpP_2"/>
    <property type="match status" value="1"/>
</dbReference>
<comment type="similarity">
    <text evidence="1 2">Belongs to the peptidase S14 family.</text>
</comment>
<comment type="caution">
    <text evidence="3">The sequence shown here is derived from an EMBL/GenBank/DDBJ whole genome shotgun (WGS) entry which is preliminary data.</text>
</comment>
<dbReference type="GO" id="GO:0004176">
    <property type="term" value="F:ATP-dependent peptidase activity"/>
    <property type="evidence" value="ECO:0007669"/>
    <property type="project" value="InterPro"/>
</dbReference>
<dbReference type="GO" id="GO:0004252">
    <property type="term" value="F:serine-type endopeptidase activity"/>
    <property type="evidence" value="ECO:0007669"/>
    <property type="project" value="InterPro"/>
</dbReference>
<proteinExistence type="inferred from homology"/>
<dbReference type="HAMAP" id="MF_00444">
    <property type="entry name" value="ClpP"/>
    <property type="match status" value="1"/>
</dbReference>
<dbReference type="PANTHER" id="PTHR10381">
    <property type="entry name" value="ATP-DEPENDENT CLP PROTEASE PROTEOLYTIC SUBUNIT"/>
    <property type="match status" value="1"/>
</dbReference>
<accession>A0AAW1Q039</accession>
<dbReference type="InterPro" id="IPR001907">
    <property type="entry name" value="ClpP"/>
</dbReference>
<dbReference type="SUPFAM" id="SSF52096">
    <property type="entry name" value="ClpP/crotonase"/>
    <property type="match status" value="1"/>
</dbReference>
<dbReference type="InterPro" id="IPR029045">
    <property type="entry name" value="ClpP/crotonase-like_dom_sf"/>
</dbReference>
<evidence type="ECO:0000313" key="4">
    <source>
        <dbReference type="Proteomes" id="UP001489004"/>
    </source>
</evidence>
<dbReference type="GO" id="GO:0009536">
    <property type="term" value="C:plastid"/>
    <property type="evidence" value="ECO:0007669"/>
    <property type="project" value="UniProtKB-ARBA"/>
</dbReference>
<dbReference type="PANTHER" id="PTHR10381:SF46">
    <property type="entry name" value="ATP-DEPENDENT CLP PROTEASE PROTEOLYTIC SUBUNIT-RELATED PROTEIN 2, CHLOROPLASTIC"/>
    <property type="match status" value="1"/>
</dbReference>
<dbReference type="InterPro" id="IPR023562">
    <property type="entry name" value="ClpP/TepA"/>
</dbReference>
<gene>
    <name evidence="3" type="ORF">WJX72_005299</name>
</gene>
<evidence type="ECO:0000256" key="2">
    <source>
        <dbReference type="RuleBase" id="RU003567"/>
    </source>
</evidence>
<dbReference type="GO" id="GO:0009368">
    <property type="term" value="C:endopeptidase Clp complex"/>
    <property type="evidence" value="ECO:0007669"/>
    <property type="project" value="TreeGrafter"/>
</dbReference>
<sequence>MTTCLSPVAGTSCDCRQRTASRSNILAVRPPAQYAGFQTADRLAAVGEASSSSSFWSKTQGTIAQARRSSGPTRQVTRMMPIGVPRVPYRTPREGGWQWVDIWNCLYRERIIFLGKAVDEELGNQLVATMLYLSSENKKDLNLYINCSGGEVVPCLALHDTMRHIAADVATVGFGGCMGMSGFLLAVGKKGKRYVLPNTRIMMHHPSGTARGQASDIENEARELMRVRNYVNKVLAQATAQPVEKIQHDFNRNKYFDTEEAKAYGLIDQVIKPPRTQALK</sequence>
<organism evidence="3 4">
    <name type="scientific">[Myrmecia] bisecta</name>
    <dbReference type="NCBI Taxonomy" id="41462"/>
    <lineage>
        <taxon>Eukaryota</taxon>
        <taxon>Viridiplantae</taxon>
        <taxon>Chlorophyta</taxon>
        <taxon>core chlorophytes</taxon>
        <taxon>Trebouxiophyceae</taxon>
        <taxon>Trebouxiales</taxon>
        <taxon>Trebouxiaceae</taxon>
        <taxon>Myrmecia</taxon>
    </lineage>
</organism>
<dbReference type="Pfam" id="PF00574">
    <property type="entry name" value="CLP_protease"/>
    <property type="match status" value="1"/>
</dbReference>
<dbReference type="GO" id="GO:0006515">
    <property type="term" value="P:protein quality control for misfolded or incompletely synthesized proteins"/>
    <property type="evidence" value="ECO:0007669"/>
    <property type="project" value="TreeGrafter"/>
</dbReference>
<dbReference type="AlphaFoldDB" id="A0AAW1Q039"/>
<dbReference type="Gene3D" id="3.90.226.10">
    <property type="entry name" value="2-enoyl-CoA Hydratase, Chain A, domain 1"/>
    <property type="match status" value="1"/>
</dbReference>
<dbReference type="EMBL" id="JALJOR010000007">
    <property type="protein sequence ID" value="KAK9814397.1"/>
    <property type="molecule type" value="Genomic_DNA"/>
</dbReference>
<reference evidence="3 4" key="1">
    <citation type="journal article" date="2024" name="Nat. Commun.">
        <title>Phylogenomics reveals the evolutionary origins of lichenization in chlorophyte algae.</title>
        <authorList>
            <person name="Puginier C."/>
            <person name="Libourel C."/>
            <person name="Otte J."/>
            <person name="Skaloud P."/>
            <person name="Haon M."/>
            <person name="Grisel S."/>
            <person name="Petersen M."/>
            <person name="Berrin J.G."/>
            <person name="Delaux P.M."/>
            <person name="Dal Grande F."/>
            <person name="Keller J."/>
        </authorList>
    </citation>
    <scope>NUCLEOTIDE SEQUENCE [LARGE SCALE GENOMIC DNA]</scope>
    <source>
        <strain evidence="3 4">SAG 2043</strain>
    </source>
</reference>
<evidence type="ECO:0000256" key="1">
    <source>
        <dbReference type="ARBA" id="ARBA00007039"/>
    </source>
</evidence>
<protein>
    <recommendedName>
        <fullName evidence="2">ATP-dependent Clp protease proteolytic subunit</fullName>
    </recommendedName>
</protein>
<evidence type="ECO:0000313" key="3">
    <source>
        <dbReference type="EMBL" id="KAK9814397.1"/>
    </source>
</evidence>
<keyword evidence="4" id="KW-1185">Reference proteome</keyword>